<keyword evidence="1" id="KW-0378">Hydrolase</keyword>
<comment type="caution">
    <text evidence="1">The sequence shown here is derived from an EMBL/GenBank/DDBJ whole genome shotgun (WGS) entry which is preliminary data.</text>
</comment>
<organism evidence="1 2">
    <name type="scientific">Neorhizobium turbinariae</name>
    <dbReference type="NCBI Taxonomy" id="2937795"/>
    <lineage>
        <taxon>Bacteria</taxon>
        <taxon>Pseudomonadati</taxon>
        <taxon>Pseudomonadota</taxon>
        <taxon>Alphaproteobacteria</taxon>
        <taxon>Hyphomicrobiales</taxon>
        <taxon>Rhizobiaceae</taxon>
        <taxon>Rhizobium/Agrobacterium group</taxon>
        <taxon>Neorhizobium</taxon>
    </lineage>
</organism>
<evidence type="ECO:0000313" key="1">
    <source>
        <dbReference type="EMBL" id="MCK8781019.1"/>
    </source>
</evidence>
<proteinExistence type="predicted"/>
<accession>A0ABT0IT11</accession>
<dbReference type="Proteomes" id="UP001202827">
    <property type="component" value="Unassembled WGS sequence"/>
</dbReference>
<dbReference type="EMBL" id="JALPRY010000015">
    <property type="protein sequence ID" value="MCK8781019.1"/>
    <property type="molecule type" value="Genomic_DNA"/>
</dbReference>
<dbReference type="InterPro" id="IPR015797">
    <property type="entry name" value="NUDIX_hydrolase-like_dom_sf"/>
</dbReference>
<protein>
    <submittedName>
        <fullName evidence="1">NUDIX hydrolase</fullName>
    </submittedName>
</protein>
<gene>
    <name evidence="1" type="ORF">M0654_13615</name>
</gene>
<reference evidence="1 2" key="1">
    <citation type="submission" date="2022-04" db="EMBL/GenBank/DDBJ databases">
        <title>Rhizobium coralii sp. nov., isolated from coral Turbinaria peltata.</title>
        <authorList>
            <person name="Sun H."/>
        </authorList>
    </citation>
    <scope>NUCLEOTIDE SEQUENCE [LARGE SCALE GENOMIC DNA]</scope>
    <source>
        <strain evidence="1 2">NTR19</strain>
    </source>
</reference>
<dbReference type="SUPFAM" id="SSF55811">
    <property type="entry name" value="Nudix"/>
    <property type="match status" value="1"/>
</dbReference>
<sequence>MTLELHEHFDDWPNEKTVFDVSDVELRVREDDHPLFLANRAAIDGNWHKELAANPALFDGRMVLYHSTARTEDRIIAQGHIVPYRAFLWWRKQPERQGAIHIHAYPVLQSSDGALIAIKMGAHTANAGLVYFACGSFEAEDVFNGICNADHNMRREVLEETGLDLQDARTDTGFHVSHIRRAITLFRLYRFNLTAAEMVAKIEQHMTVAEDKEIAGVVAIRSADHAAHNYHVGMLPILNWYFGDQSTPV</sequence>
<keyword evidence="2" id="KW-1185">Reference proteome</keyword>
<name>A0ABT0IT11_9HYPH</name>
<dbReference type="GO" id="GO:0016787">
    <property type="term" value="F:hydrolase activity"/>
    <property type="evidence" value="ECO:0007669"/>
    <property type="project" value="UniProtKB-KW"/>
</dbReference>
<dbReference type="RefSeq" id="WP_248683606.1">
    <property type="nucleotide sequence ID" value="NZ_JALPRY010000015.1"/>
</dbReference>
<evidence type="ECO:0000313" key="2">
    <source>
        <dbReference type="Proteomes" id="UP001202827"/>
    </source>
</evidence>